<evidence type="ECO:0000313" key="8">
    <source>
        <dbReference type="EMBL" id="KAK1291222.1"/>
    </source>
</evidence>
<gene>
    <name evidence="8" type="primary">RPPL1</name>
    <name evidence="8" type="ORF">QJS10_CPB17g02014</name>
</gene>
<dbReference type="Proteomes" id="UP001180020">
    <property type="component" value="Unassembled WGS sequence"/>
</dbReference>
<evidence type="ECO:0000259" key="7">
    <source>
        <dbReference type="Pfam" id="PF18052"/>
    </source>
</evidence>
<dbReference type="CDD" id="cd14798">
    <property type="entry name" value="RX-CC_like"/>
    <property type="match status" value="1"/>
</dbReference>
<reference evidence="8" key="2">
    <citation type="submission" date="2023-06" db="EMBL/GenBank/DDBJ databases">
        <authorList>
            <person name="Ma L."/>
            <person name="Liu K.-W."/>
            <person name="Li Z."/>
            <person name="Hsiao Y.-Y."/>
            <person name="Qi Y."/>
            <person name="Fu T."/>
            <person name="Tang G."/>
            <person name="Zhang D."/>
            <person name="Sun W.-H."/>
            <person name="Liu D.-K."/>
            <person name="Li Y."/>
            <person name="Chen G.-Z."/>
            <person name="Liu X.-D."/>
            <person name="Liao X.-Y."/>
            <person name="Jiang Y.-T."/>
            <person name="Yu X."/>
            <person name="Hao Y."/>
            <person name="Huang J."/>
            <person name="Zhao X.-W."/>
            <person name="Ke S."/>
            <person name="Chen Y.-Y."/>
            <person name="Wu W.-L."/>
            <person name="Hsu J.-L."/>
            <person name="Lin Y.-F."/>
            <person name="Huang M.-D."/>
            <person name="Li C.-Y."/>
            <person name="Huang L."/>
            <person name="Wang Z.-W."/>
            <person name="Zhao X."/>
            <person name="Zhong W.-Y."/>
            <person name="Peng D.-H."/>
            <person name="Ahmad S."/>
            <person name="Lan S."/>
            <person name="Zhang J.-S."/>
            <person name="Tsai W.-C."/>
            <person name="Van De Peer Y."/>
            <person name="Liu Z.-J."/>
        </authorList>
    </citation>
    <scope>NUCLEOTIDE SEQUENCE</scope>
    <source>
        <strain evidence="8">CP</strain>
        <tissue evidence="8">Leaves</tissue>
    </source>
</reference>
<dbReference type="Gene3D" id="1.20.5.4130">
    <property type="match status" value="1"/>
</dbReference>
<dbReference type="PANTHER" id="PTHR19338">
    <property type="entry name" value="TRANSLOCASE OF INNER MITOCHONDRIAL MEMBRANE 13 HOMOLOG"/>
    <property type="match status" value="1"/>
</dbReference>
<comment type="similarity">
    <text evidence="1">Belongs to the disease resistance NB-LRR family.</text>
</comment>
<reference evidence="8" key="1">
    <citation type="journal article" date="2023" name="Nat. Commun.">
        <title>Diploid and tetraploid genomes of Acorus and the evolution of monocots.</title>
        <authorList>
            <person name="Ma L."/>
            <person name="Liu K.W."/>
            <person name="Li Z."/>
            <person name="Hsiao Y.Y."/>
            <person name="Qi Y."/>
            <person name="Fu T."/>
            <person name="Tang G.D."/>
            <person name="Zhang D."/>
            <person name="Sun W.H."/>
            <person name="Liu D.K."/>
            <person name="Li Y."/>
            <person name="Chen G.Z."/>
            <person name="Liu X.D."/>
            <person name="Liao X.Y."/>
            <person name="Jiang Y.T."/>
            <person name="Yu X."/>
            <person name="Hao Y."/>
            <person name="Huang J."/>
            <person name="Zhao X.W."/>
            <person name="Ke S."/>
            <person name="Chen Y.Y."/>
            <person name="Wu W.L."/>
            <person name="Hsu J.L."/>
            <person name="Lin Y.F."/>
            <person name="Huang M.D."/>
            <person name="Li C.Y."/>
            <person name="Huang L."/>
            <person name="Wang Z.W."/>
            <person name="Zhao X."/>
            <person name="Zhong W.Y."/>
            <person name="Peng D.H."/>
            <person name="Ahmad S."/>
            <person name="Lan S."/>
            <person name="Zhang J.S."/>
            <person name="Tsai W.C."/>
            <person name="Van de Peer Y."/>
            <person name="Liu Z.J."/>
        </authorList>
    </citation>
    <scope>NUCLEOTIDE SEQUENCE</scope>
    <source>
        <strain evidence="8">CP</strain>
    </source>
</reference>
<keyword evidence="3" id="KW-0677">Repeat</keyword>
<evidence type="ECO:0000256" key="3">
    <source>
        <dbReference type="ARBA" id="ARBA00022737"/>
    </source>
</evidence>
<proteinExistence type="inferred from homology"/>
<dbReference type="InterPro" id="IPR038005">
    <property type="entry name" value="RX-like_CC"/>
</dbReference>
<keyword evidence="5" id="KW-0611">Plant defense</keyword>
<keyword evidence="9" id="KW-1185">Reference proteome</keyword>
<feature type="transmembrane region" description="Helical" evidence="6">
    <location>
        <begin position="98"/>
        <end position="121"/>
    </location>
</feature>
<protein>
    <submittedName>
        <fullName evidence="8">Disease resistance RPP13-like protein 1</fullName>
    </submittedName>
</protein>
<evidence type="ECO:0000256" key="4">
    <source>
        <dbReference type="ARBA" id="ARBA00022741"/>
    </source>
</evidence>
<dbReference type="GO" id="GO:0000166">
    <property type="term" value="F:nucleotide binding"/>
    <property type="evidence" value="ECO:0007669"/>
    <property type="project" value="UniProtKB-KW"/>
</dbReference>
<keyword evidence="6" id="KW-1133">Transmembrane helix</keyword>
<evidence type="ECO:0000256" key="1">
    <source>
        <dbReference type="ARBA" id="ARBA00008894"/>
    </source>
</evidence>
<dbReference type="Pfam" id="PF18052">
    <property type="entry name" value="Rx_N"/>
    <property type="match status" value="1"/>
</dbReference>
<keyword evidence="4" id="KW-0547">Nucleotide-binding</keyword>
<dbReference type="GO" id="GO:0006952">
    <property type="term" value="P:defense response"/>
    <property type="evidence" value="ECO:0007669"/>
    <property type="project" value="UniProtKB-KW"/>
</dbReference>
<keyword evidence="6" id="KW-0472">Membrane</keyword>
<evidence type="ECO:0000256" key="6">
    <source>
        <dbReference type="SAM" id="Phobius"/>
    </source>
</evidence>
<evidence type="ECO:0000256" key="2">
    <source>
        <dbReference type="ARBA" id="ARBA00022614"/>
    </source>
</evidence>
<name>A0AAV9CQU2_ACOCL</name>
<organism evidence="8 9">
    <name type="scientific">Acorus calamus</name>
    <name type="common">Sweet flag</name>
    <dbReference type="NCBI Taxonomy" id="4465"/>
    <lineage>
        <taxon>Eukaryota</taxon>
        <taxon>Viridiplantae</taxon>
        <taxon>Streptophyta</taxon>
        <taxon>Embryophyta</taxon>
        <taxon>Tracheophyta</taxon>
        <taxon>Spermatophyta</taxon>
        <taxon>Magnoliopsida</taxon>
        <taxon>Liliopsida</taxon>
        <taxon>Acoraceae</taxon>
        <taxon>Acorus</taxon>
    </lineage>
</organism>
<accession>A0AAV9CQU2</accession>
<comment type="caution">
    <text evidence="8">The sequence shown here is derived from an EMBL/GenBank/DDBJ whole genome shotgun (WGS) entry which is preliminary data.</text>
</comment>
<keyword evidence="2" id="KW-0433">Leucine-rich repeat</keyword>
<keyword evidence="6" id="KW-0812">Transmembrane</keyword>
<dbReference type="PANTHER" id="PTHR19338:SF73">
    <property type="entry name" value="DISEASE RESISTANCE PROTEIN RGA2-LIKE"/>
    <property type="match status" value="1"/>
</dbReference>
<sequence>MAAMMIPTAAVCEIVNRLAKLVENEVVMLWSVKGELRKLKINLSEIRDVLQDAERREIQEIAVRRWLDKLRDVMFDAEDIIDDFPFNKNKLLIKGNSISFNFLYSHIYMCVCVYSMVVSIFY</sequence>
<dbReference type="InterPro" id="IPR041118">
    <property type="entry name" value="Rx_N"/>
</dbReference>
<feature type="domain" description="Disease resistance N-terminal" evidence="7">
    <location>
        <begin position="10"/>
        <end position="90"/>
    </location>
</feature>
<evidence type="ECO:0000256" key="5">
    <source>
        <dbReference type="ARBA" id="ARBA00022821"/>
    </source>
</evidence>
<dbReference type="EMBL" id="JAUJYO010000017">
    <property type="protein sequence ID" value="KAK1291222.1"/>
    <property type="molecule type" value="Genomic_DNA"/>
</dbReference>
<dbReference type="AlphaFoldDB" id="A0AAV9CQU2"/>
<evidence type="ECO:0000313" key="9">
    <source>
        <dbReference type="Proteomes" id="UP001180020"/>
    </source>
</evidence>